<dbReference type="CDD" id="cd02883">
    <property type="entry name" value="NUDIX_Hydrolase"/>
    <property type="match status" value="1"/>
</dbReference>
<evidence type="ECO:0000256" key="14">
    <source>
        <dbReference type="ARBA" id="ARBA00041592"/>
    </source>
</evidence>
<dbReference type="InterPro" id="IPR020084">
    <property type="entry name" value="NUDIX_hydrolase_CS"/>
</dbReference>
<dbReference type="GO" id="GO:0046872">
    <property type="term" value="F:metal ion binding"/>
    <property type="evidence" value="ECO:0007669"/>
    <property type="project" value="UniProtKB-KW"/>
</dbReference>
<keyword evidence="6" id="KW-0227">DNA damage</keyword>
<dbReference type="InterPro" id="IPR020476">
    <property type="entry name" value="Nudix_hydrolase"/>
</dbReference>
<dbReference type="PRINTS" id="PR00502">
    <property type="entry name" value="NUDIXFAMILY"/>
</dbReference>
<dbReference type="GO" id="GO:0006281">
    <property type="term" value="P:DNA repair"/>
    <property type="evidence" value="ECO:0007669"/>
    <property type="project" value="UniProtKB-KW"/>
</dbReference>
<evidence type="ECO:0000256" key="16">
    <source>
        <dbReference type="ARBA" id="ARBA00042798"/>
    </source>
</evidence>
<organism evidence="19 20">
    <name type="scientific">Photorhabdus luminescens subsp. mexicana</name>
    <dbReference type="NCBI Taxonomy" id="2100167"/>
    <lineage>
        <taxon>Bacteria</taxon>
        <taxon>Pseudomonadati</taxon>
        <taxon>Pseudomonadota</taxon>
        <taxon>Gammaproteobacteria</taxon>
        <taxon>Enterobacterales</taxon>
        <taxon>Morganellaceae</taxon>
        <taxon>Photorhabdus</taxon>
    </lineage>
</organism>
<dbReference type="InterPro" id="IPR015797">
    <property type="entry name" value="NUDIX_hydrolase-like_dom_sf"/>
</dbReference>
<dbReference type="Pfam" id="PF00293">
    <property type="entry name" value="NUDIX"/>
    <property type="match status" value="1"/>
</dbReference>
<evidence type="ECO:0000256" key="4">
    <source>
        <dbReference type="ARBA" id="ARBA00022705"/>
    </source>
</evidence>
<gene>
    <name evidence="19" type="ORF">C5468_15210</name>
</gene>
<evidence type="ECO:0000256" key="6">
    <source>
        <dbReference type="ARBA" id="ARBA00022763"/>
    </source>
</evidence>
<comment type="cofactor">
    <cofactor evidence="1">
        <name>Mg(2+)</name>
        <dbReference type="ChEBI" id="CHEBI:18420"/>
    </cofactor>
</comment>
<dbReference type="InterPro" id="IPR047127">
    <property type="entry name" value="MutT-like"/>
</dbReference>
<dbReference type="InterPro" id="IPR000086">
    <property type="entry name" value="NUDIX_hydrolase_dom"/>
</dbReference>
<feature type="domain" description="Nudix hydrolase" evidence="18">
    <location>
        <begin position="16"/>
        <end position="140"/>
    </location>
</feature>
<dbReference type="EMBL" id="PUJX01000015">
    <property type="protein sequence ID" value="TDB48811.1"/>
    <property type="molecule type" value="Genomic_DNA"/>
</dbReference>
<keyword evidence="3" id="KW-0515">Mutator protein</keyword>
<dbReference type="EC" id="3.6.1.55" evidence="12"/>
<dbReference type="GO" id="GO:0044716">
    <property type="term" value="F:8-oxo-GDP phosphatase activity"/>
    <property type="evidence" value="ECO:0007669"/>
    <property type="project" value="TreeGrafter"/>
</dbReference>
<dbReference type="SUPFAM" id="SSF55811">
    <property type="entry name" value="Nudix"/>
    <property type="match status" value="1"/>
</dbReference>
<evidence type="ECO:0000256" key="5">
    <source>
        <dbReference type="ARBA" id="ARBA00022723"/>
    </source>
</evidence>
<dbReference type="PROSITE" id="PS00893">
    <property type="entry name" value="NUDIX_BOX"/>
    <property type="match status" value="1"/>
</dbReference>
<dbReference type="PROSITE" id="PS51462">
    <property type="entry name" value="NUDIX"/>
    <property type="match status" value="1"/>
</dbReference>
<evidence type="ECO:0000313" key="19">
    <source>
        <dbReference type="EMBL" id="TDB48811.1"/>
    </source>
</evidence>
<evidence type="ECO:0000256" key="15">
    <source>
        <dbReference type="ARBA" id="ARBA00041979"/>
    </source>
</evidence>
<evidence type="ECO:0000313" key="20">
    <source>
        <dbReference type="Proteomes" id="UP000295550"/>
    </source>
</evidence>
<dbReference type="GO" id="GO:0035539">
    <property type="term" value="F:8-oxo-7,8-dihydrodeoxyguanosine triphosphate pyrophosphatase activity"/>
    <property type="evidence" value="ECO:0007669"/>
    <property type="project" value="UniProtKB-EC"/>
</dbReference>
<dbReference type="GO" id="GO:0044715">
    <property type="term" value="F:8-oxo-dGDP phosphatase activity"/>
    <property type="evidence" value="ECO:0007669"/>
    <property type="project" value="TreeGrafter"/>
</dbReference>
<sequence length="140" mass="16128">MMCILPESIENKLQDYDRIVVGGIIRDQNGNILFLQRAPDESPPNLWEIPSGGVEKGEDLRQALAREIEEETGLFLNDVIGFFSAAEYFIKESRCLQVNFNVICTGEVKLSPEHMQYQWSNIDNFRTKLDDFMLRVLNEV</sequence>
<protein>
    <recommendedName>
        <fullName evidence="13">8-oxo-dGTP diphosphatase</fullName>
        <ecNumber evidence="12">3.6.1.55</ecNumber>
    </recommendedName>
    <alternativeName>
        <fullName evidence="16">7,8-dihydro-8-oxoguanine-triphosphatase</fullName>
    </alternativeName>
    <alternativeName>
        <fullName evidence="15">Mutator protein MutT</fullName>
    </alternativeName>
    <alternativeName>
        <fullName evidence="14">dGTP pyrophosphohydrolase</fullName>
    </alternativeName>
</protein>
<keyword evidence="7 17" id="KW-0378">Hydrolase</keyword>
<evidence type="ECO:0000256" key="1">
    <source>
        <dbReference type="ARBA" id="ARBA00001946"/>
    </source>
</evidence>
<evidence type="ECO:0000256" key="17">
    <source>
        <dbReference type="RuleBase" id="RU003476"/>
    </source>
</evidence>
<evidence type="ECO:0000256" key="11">
    <source>
        <dbReference type="ARBA" id="ARBA00036904"/>
    </source>
</evidence>
<dbReference type="PANTHER" id="PTHR47707">
    <property type="entry name" value="8-OXO-DGTP DIPHOSPHATASE"/>
    <property type="match status" value="1"/>
</dbReference>
<comment type="caution">
    <text evidence="19">The sequence shown here is derived from an EMBL/GenBank/DDBJ whole genome shotgun (WGS) entry which is preliminary data.</text>
</comment>
<dbReference type="GO" id="GO:0008413">
    <property type="term" value="F:8-oxo-7,8-dihydroguanosine triphosphate pyrophosphatase activity"/>
    <property type="evidence" value="ECO:0007669"/>
    <property type="project" value="TreeGrafter"/>
</dbReference>
<evidence type="ECO:0000256" key="13">
    <source>
        <dbReference type="ARBA" id="ARBA00040794"/>
    </source>
</evidence>
<name>A0A4R4J6G3_PHOLU</name>
<accession>A0A4R4J6G3</accession>
<comment type="catalytic activity">
    <reaction evidence="10">
        <text>8-oxo-dGTP + H2O = 8-oxo-dGMP + diphosphate + H(+)</text>
        <dbReference type="Rhea" id="RHEA:31575"/>
        <dbReference type="ChEBI" id="CHEBI:15377"/>
        <dbReference type="ChEBI" id="CHEBI:15378"/>
        <dbReference type="ChEBI" id="CHEBI:33019"/>
        <dbReference type="ChEBI" id="CHEBI:63224"/>
        <dbReference type="ChEBI" id="CHEBI:77896"/>
        <dbReference type="EC" id="3.6.1.55"/>
    </reaction>
</comment>
<evidence type="ECO:0000256" key="3">
    <source>
        <dbReference type="ARBA" id="ARBA00022457"/>
    </source>
</evidence>
<evidence type="ECO:0000259" key="18">
    <source>
        <dbReference type="PROSITE" id="PS51462"/>
    </source>
</evidence>
<dbReference type="AlphaFoldDB" id="A0A4R4J6G3"/>
<keyword evidence="4" id="KW-0235">DNA replication</keyword>
<dbReference type="Gene3D" id="3.90.79.10">
    <property type="entry name" value="Nucleoside Triphosphate Pyrophosphohydrolase"/>
    <property type="match status" value="1"/>
</dbReference>
<proteinExistence type="inferred from homology"/>
<comment type="similarity">
    <text evidence="2 17">Belongs to the Nudix hydrolase family.</text>
</comment>
<reference evidence="19 20" key="1">
    <citation type="journal article" date="2019" name="Int. J. Syst. Evol. Microbiol.">
        <title>Photorhabdus khanii subsp. guanajuatensis subsp. nov., isolated from Heterorhabditis atacamensis, and Photorhabdus luminescens subsp. mexicana subsp. nov., isolated from Heterorhabditis mexicana entomopathogenic nematodes.</title>
        <authorList>
            <person name="Machado R.A.R."/>
            <person name="Bruno P."/>
            <person name="Arce C.C.M."/>
            <person name="Liechti N."/>
            <person name="Kohler A."/>
            <person name="Bernal J."/>
            <person name="Bruggmann R."/>
            <person name="Turlings T.C.J."/>
        </authorList>
    </citation>
    <scope>NUCLEOTIDE SEQUENCE [LARGE SCALE GENOMIC DNA]</scope>
    <source>
        <strain evidence="19 20">MEX47-22</strain>
    </source>
</reference>
<evidence type="ECO:0000256" key="7">
    <source>
        <dbReference type="ARBA" id="ARBA00022801"/>
    </source>
</evidence>
<evidence type="ECO:0000256" key="2">
    <source>
        <dbReference type="ARBA" id="ARBA00005582"/>
    </source>
</evidence>
<evidence type="ECO:0000256" key="10">
    <source>
        <dbReference type="ARBA" id="ARBA00035861"/>
    </source>
</evidence>
<comment type="catalytic activity">
    <reaction evidence="11">
        <text>8-oxo-GTP + H2O = 8-oxo-GMP + diphosphate + H(+)</text>
        <dbReference type="Rhea" id="RHEA:67616"/>
        <dbReference type="ChEBI" id="CHEBI:15377"/>
        <dbReference type="ChEBI" id="CHEBI:15378"/>
        <dbReference type="ChEBI" id="CHEBI:33019"/>
        <dbReference type="ChEBI" id="CHEBI:143553"/>
        <dbReference type="ChEBI" id="CHEBI:145694"/>
    </reaction>
</comment>
<dbReference type="PANTHER" id="PTHR47707:SF1">
    <property type="entry name" value="NUDIX HYDROLASE FAMILY PROTEIN"/>
    <property type="match status" value="1"/>
</dbReference>
<evidence type="ECO:0000256" key="12">
    <source>
        <dbReference type="ARBA" id="ARBA00038905"/>
    </source>
</evidence>
<keyword evidence="9" id="KW-0234">DNA repair</keyword>
<dbReference type="GO" id="GO:0006260">
    <property type="term" value="P:DNA replication"/>
    <property type="evidence" value="ECO:0007669"/>
    <property type="project" value="UniProtKB-KW"/>
</dbReference>
<keyword evidence="8" id="KW-0460">Magnesium</keyword>
<dbReference type="Proteomes" id="UP000295550">
    <property type="component" value="Unassembled WGS sequence"/>
</dbReference>
<evidence type="ECO:0000256" key="8">
    <source>
        <dbReference type="ARBA" id="ARBA00022842"/>
    </source>
</evidence>
<evidence type="ECO:0000256" key="9">
    <source>
        <dbReference type="ARBA" id="ARBA00023204"/>
    </source>
</evidence>
<keyword evidence="5" id="KW-0479">Metal-binding</keyword>